<sequence length="164" mass="17756">MGKEFKKFIARGNVIDLAVGVVIGAAFGKITTSLAEGIIMPLIGWLFGDIDFSNKFIRLSEIPEGYEGSLSNYAELKEAGVQMIGYGDLITQVINFLLIAFAVFMLVRAANRAMDEMQELAGQTEDSSKSPDVPTDPQLDVLKKILAELKKEEGNAPADGAQRA</sequence>
<comment type="similarity">
    <text evidence="2 10">Belongs to the MscL family.</text>
</comment>
<dbReference type="AlphaFoldDB" id="A0A6I4U443"/>
<comment type="subunit">
    <text evidence="10">Homopentamer.</text>
</comment>
<evidence type="ECO:0000256" key="3">
    <source>
        <dbReference type="ARBA" id="ARBA00022448"/>
    </source>
</evidence>
<organism evidence="11 12">
    <name type="scientific">Alteriqipengyuania halimionae</name>
    <dbReference type="NCBI Taxonomy" id="1926630"/>
    <lineage>
        <taxon>Bacteria</taxon>
        <taxon>Pseudomonadati</taxon>
        <taxon>Pseudomonadota</taxon>
        <taxon>Alphaproteobacteria</taxon>
        <taxon>Sphingomonadales</taxon>
        <taxon>Erythrobacteraceae</taxon>
        <taxon>Alteriqipengyuania</taxon>
    </lineage>
</organism>
<evidence type="ECO:0000313" key="12">
    <source>
        <dbReference type="Proteomes" id="UP000429229"/>
    </source>
</evidence>
<dbReference type="HAMAP" id="MF_00115">
    <property type="entry name" value="MscL"/>
    <property type="match status" value="1"/>
</dbReference>
<dbReference type="Proteomes" id="UP000429229">
    <property type="component" value="Unassembled WGS sequence"/>
</dbReference>
<proteinExistence type="inferred from homology"/>
<dbReference type="InterPro" id="IPR036019">
    <property type="entry name" value="MscL_channel"/>
</dbReference>
<dbReference type="EMBL" id="WTYR01000001">
    <property type="protein sequence ID" value="MXP09007.1"/>
    <property type="molecule type" value="Genomic_DNA"/>
</dbReference>
<comment type="caution">
    <text evidence="11">The sequence shown here is derived from an EMBL/GenBank/DDBJ whole genome shotgun (WGS) entry which is preliminary data.</text>
</comment>
<gene>
    <name evidence="10 11" type="primary">mscL</name>
    <name evidence="11" type="ORF">GRI68_02290</name>
</gene>
<keyword evidence="4 10" id="KW-1003">Cell membrane</keyword>
<evidence type="ECO:0000256" key="7">
    <source>
        <dbReference type="ARBA" id="ARBA00023065"/>
    </source>
</evidence>
<reference evidence="11 12" key="1">
    <citation type="submission" date="2019-12" db="EMBL/GenBank/DDBJ databases">
        <title>Genomic-based taxomic classification of the family Erythrobacteraceae.</title>
        <authorList>
            <person name="Xu L."/>
        </authorList>
    </citation>
    <scope>NUCLEOTIDE SEQUENCE [LARGE SCALE GENOMIC DNA]</scope>
    <source>
        <strain evidence="11 12">LMG 29519</strain>
    </source>
</reference>
<evidence type="ECO:0000256" key="10">
    <source>
        <dbReference type="HAMAP-Rule" id="MF_00115"/>
    </source>
</evidence>
<dbReference type="SUPFAM" id="SSF81330">
    <property type="entry name" value="Gated mechanosensitive channel"/>
    <property type="match status" value="1"/>
</dbReference>
<keyword evidence="10" id="KW-0997">Cell inner membrane</keyword>
<dbReference type="OrthoDB" id="9810350at2"/>
<dbReference type="PANTHER" id="PTHR30266:SF2">
    <property type="entry name" value="LARGE-CONDUCTANCE MECHANOSENSITIVE CHANNEL"/>
    <property type="match status" value="1"/>
</dbReference>
<evidence type="ECO:0000256" key="2">
    <source>
        <dbReference type="ARBA" id="ARBA00007254"/>
    </source>
</evidence>
<keyword evidence="12" id="KW-1185">Reference proteome</keyword>
<dbReference type="Pfam" id="PF01741">
    <property type="entry name" value="MscL"/>
    <property type="match status" value="1"/>
</dbReference>
<keyword evidence="9 10" id="KW-0407">Ion channel</keyword>
<evidence type="ECO:0000256" key="5">
    <source>
        <dbReference type="ARBA" id="ARBA00022692"/>
    </source>
</evidence>
<evidence type="ECO:0000313" key="11">
    <source>
        <dbReference type="EMBL" id="MXP09007.1"/>
    </source>
</evidence>
<feature type="transmembrane region" description="Helical" evidence="10">
    <location>
        <begin position="89"/>
        <end position="107"/>
    </location>
</feature>
<dbReference type="InterPro" id="IPR019823">
    <property type="entry name" value="Mechanosensitive_channel_CS"/>
</dbReference>
<evidence type="ECO:0000256" key="4">
    <source>
        <dbReference type="ARBA" id="ARBA00022475"/>
    </source>
</evidence>
<keyword evidence="5 10" id="KW-0812">Transmembrane</keyword>
<dbReference type="NCBIfam" id="TIGR00220">
    <property type="entry name" value="mscL"/>
    <property type="match status" value="1"/>
</dbReference>
<accession>A0A6I4U443</accession>
<dbReference type="PROSITE" id="PS01327">
    <property type="entry name" value="MSCL"/>
    <property type="match status" value="1"/>
</dbReference>
<dbReference type="InterPro" id="IPR037673">
    <property type="entry name" value="MSC/AndL"/>
</dbReference>
<dbReference type="GO" id="GO:0008381">
    <property type="term" value="F:mechanosensitive monoatomic ion channel activity"/>
    <property type="evidence" value="ECO:0007669"/>
    <property type="project" value="UniProtKB-UniRule"/>
</dbReference>
<name>A0A6I4U443_9SPHN</name>
<dbReference type="PANTHER" id="PTHR30266">
    <property type="entry name" value="MECHANOSENSITIVE CHANNEL MSCL"/>
    <property type="match status" value="1"/>
</dbReference>
<keyword evidence="8 10" id="KW-0472">Membrane</keyword>
<comment type="function">
    <text evidence="10">Channel that opens in response to stretch forces in the membrane lipid bilayer. May participate in the regulation of osmotic pressure changes within the cell.</text>
</comment>
<keyword evidence="3 10" id="KW-0813">Transport</keyword>
<keyword evidence="7 10" id="KW-0406">Ion transport</keyword>
<dbReference type="PRINTS" id="PR01264">
    <property type="entry name" value="MECHCHANNEL"/>
</dbReference>
<keyword evidence="6 10" id="KW-1133">Transmembrane helix</keyword>
<dbReference type="Gene3D" id="1.10.1200.120">
    <property type="entry name" value="Large-conductance mechanosensitive channel, MscL, domain 1"/>
    <property type="match status" value="1"/>
</dbReference>
<evidence type="ECO:0000256" key="9">
    <source>
        <dbReference type="ARBA" id="ARBA00023303"/>
    </source>
</evidence>
<evidence type="ECO:0000256" key="6">
    <source>
        <dbReference type="ARBA" id="ARBA00022989"/>
    </source>
</evidence>
<dbReference type="InterPro" id="IPR001185">
    <property type="entry name" value="MS_channel"/>
</dbReference>
<protein>
    <recommendedName>
        <fullName evidence="10">Large-conductance mechanosensitive channel</fullName>
    </recommendedName>
</protein>
<comment type="subcellular location">
    <subcellularLocation>
        <location evidence="10">Cell inner membrane</location>
        <topology evidence="10">Multi-pass membrane protein</topology>
    </subcellularLocation>
    <subcellularLocation>
        <location evidence="1">Cell membrane</location>
        <topology evidence="1">Multi-pass membrane protein</topology>
    </subcellularLocation>
</comment>
<dbReference type="GO" id="GO:0005886">
    <property type="term" value="C:plasma membrane"/>
    <property type="evidence" value="ECO:0007669"/>
    <property type="project" value="UniProtKB-SubCell"/>
</dbReference>
<evidence type="ECO:0000256" key="1">
    <source>
        <dbReference type="ARBA" id="ARBA00004651"/>
    </source>
</evidence>
<comment type="caution">
    <text evidence="10">Lacks conserved residue(s) required for the propagation of feature annotation.</text>
</comment>
<evidence type="ECO:0000256" key="8">
    <source>
        <dbReference type="ARBA" id="ARBA00023136"/>
    </source>
</evidence>